<protein>
    <submittedName>
        <fullName evidence="2">Uncharacterized protein</fullName>
    </submittedName>
</protein>
<accession>A0A0A2WVZ5</accession>
<dbReference type="STRING" id="276.THFILI_07650"/>
<dbReference type="Proteomes" id="UP000030364">
    <property type="component" value="Unassembled WGS sequence"/>
</dbReference>
<dbReference type="OrthoDB" id="30259at2"/>
<reference evidence="2 3" key="1">
    <citation type="journal article" date="2015" name="Genome Announc.">
        <title>Draft Genome Sequence of the Thermophile Thermus filiformis ATCC 43280, Producer of Carotenoid-(Di)glucoside-Branched Fatty Acid (Di)esters and Source of Hyperthermostable Enzymes of Biotechnological Interest.</title>
        <authorList>
            <person name="Mandelli F."/>
            <person name="Oliveira Ramires B."/>
            <person name="Couger M.B."/>
            <person name="Paixao D.A."/>
            <person name="Camilo C.M."/>
            <person name="Polikarpov I."/>
            <person name="Prade R."/>
            <person name="Riano-Pachon D.M."/>
            <person name="Squina F.M."/>
        </authorList>
    </citation>
    <scope>NUCLEOTIDE SEQUENCE [LARGE SCALE GENOMIC DNA]</scope>
    <source>
        <strain evidence="2 3">ATCC 43280</strain>
    </source>
</reference>
<comment type="caution">
    <text evidence="2">The sequence shown here is derived from an EMBL/GenBank/DDBJ whole genome shotgun (WGS) entry which is preliminary data.</text>
</comment>
<dbReference type="EMBL" id="JPSL02000039">
    <property type="protein sequence ID" value="KGQ22967.1"/>
    <property type="molecule type" value="Genomic_DNA"/>
</dbReference>
<gene>
    <name evidence="2" type="ORF">THFILI_07650</name>
</gene>
<dbReference type="AlphaFoldDB" id="A0A0A2WVZ5"/>
<dbReference type="PATRIC" id="fig|276.5.peg.187"/>
<keyword evidence="3" id="KW-1185">Reference proteome</keyword>
<evidence type="ECO:0000313" key="3">
    <source>
        <dbReference type="Proteomes" id="UP000030364"/>
    </source>
</evidence>
<sequence length="353" mass="39142">MNAKYVLTSRCLDRGALSLTYSLRQHLTGLERVRFVDEEGEGYEARVDWTEGVVEGLGPYFAKKRLQPNETLLLSFQGEVVRIEALNRGRPRRAPAAEPLEAPSKEPPKAPPLEEPAKKVVRVTPYPREVLFPQGASPTPPAATEDLARLGFLLTEGGPPWVYQAHLGRRTLLLALLRHGEEADLTPWRRRGALVATLAPESLKEEVPGPVLTPEGLGRLLRLKARFPVSALDLELLLKEGRLDLESVEALEDRLALELAGRGAFASLLLLLARHRLGEVFLLSDLEAEAQEEGLLPETVRQGVETLAQPPFALLKRLSPGEFLLQQEVETALDELSEFAQALRARIRQVRSL</sequence>
<proteinExistence type="predicted"/>
<dbReference type="RefSeq" id="WP_038060675.1">
    <property type="nucleotide sequence ID" value="NZ_JPSL02000039.1"/>
</dbReference>
<organism evidence="2 3">
    <name type="scientific">Thermus filiformis</name>
    <dbReference type="NCBI Taxonomy" id="276"/>
    <lineage>
        <taxon>Bacteria</taxon>
        <taxon>Thermotogati</taxon>
        <taxon>Deinococcota</taxon>
        <taxon>Deinococci</taxon>
        <taxon>Thermales</taxon>
        <taxon>Thermaceae</taxon>
        <taxon>Thermus</taxon>
    </lineage>
</organism>
<feature type="region of interest" description="Disordered" evidence="1">
    <location>
        <begin position="92"/>
        <end position="117"/>
    </location>
</feature>
<name>A0A0A2WVZ5_THEFI</name>
<evidence type="ECO:0000313" key="2">
    <source>
        <dbReference type="EMBL" id="KGQ22967.1"/>
    </source>
</evidence>
<evidence type="ECO:0000256" key="1">
    <source>
        <dbReference type="SAM" id="MobiDB-lite"/>
    </source>
</evidence>